<sequence>MAFKVNKIGTLIYLTIPAFTDTGIVRHCFTTRQGGASEGLYASLNTSPYKDEPAEITNKNLDIICSAIGIDSKKLVMTKQTHGDNVRVVNEDSIRNNTVNGYDALITNLPNIPLMTFYADCVPIFLLDPVNKAIGLVHSGWRGTTLHIAERTLEKMKAYYGTKPENCLAAIGPSIGKDCFEIGEDTAEIFKQSFEDYDSIVFPKKNGKYLADLWSANMQMLIKTGVKKEFITESKMCTKCNSNLFYSYRRDNGQSGSLSAIMELNY</sequence>
<evidence type="ECO:0000256" key="6">
    <source>
        <dbReference type="ARBA" id="ARBA00022801"/>
    </source>
</evidence>
<comment type="function">
    <text evidence="2">Purine nucleoside enzyme that catalyzes the phosphorolysis of adenosine and inosine nucleosides, yielding D-ribose 1-phosphate and the respective free bases, adenine and hypoxanthine. Also catalyzes the phosphorolysis of S-methyl-5'-thioadenosine into adenine and S-methyl-5-thio-alpha-D-ribose 1-phosphate. Also has adenosine deaminase activity.</text>
</comment>
<comment type="similarity">
    <text evidence="3 11">Belongs to the purine nucleoside phosphorylase YfiH/LACC1 family.</text>
</comment>
<comment type="catalytic activity">
    <reaction evidence="9">
        <text>adenosine + phosphate = alpha-D-ribose 1-phosphate + adenine</text>
        <dbReference type="Rhea" id="RHEA:27642"/>
        <dbReference type="ChEBI" id="CHEBI:16335"/>
        <dbReference type="ChEBI" id="CHEBI:16708"/>
        <dbReference type="ChEBI" id="CHEBI:43474"/>
        <dbReference type="ChEBI" id="CHEBI:57720"/>
        <dbReference type="EC" id="2.4.2.1"/>
    </reaction>
    <physiologicalReaction direction="left-to-right" evidence="9">
        <dbReference type="Rhea" id="RHEA:27643"/>
    </physiologicalReaction>
</comment>
<evidence type="ECO:0000256" key="4">
    <source>
        <dbReference type="ARBA" id="ARBA00022679"/>
    </source>
</evidence>
<dbReference type="Gene3D" id="3.60.140.10">
    <property type="entry name" value="CNF1/YfiH-like putative cysteine hydrolases"/>
    <property type="match status" value="1"/>
</dbReference>
<evidence type="ECO:0000256" key="5">
    <source>
        <dbReference type="ARBA" id="ARBA00022723"/>
    </source>
</evidence>
<comment type="catalytic activity">
    <reaction evidence="10">
        <text>S-methyl-5'-thioadenosine + phosphate = 5-(methylsulfanyl)-alpha-D-ribose 1-phosphate + adenine</text>
        <dbReference type="Rhea" id="RHEA:11852"/>
        <dbReference type="ChEBI" id="CHEBI:16708"/>
        <dbReference type="ChEBI" id="CHEBI:17509"/>
        <dbReference type="ChEBI" id="CHEBI:43474"/>
        <dbReference type="ChEBI" id="CHEBI:58533"/>
        <dbReference type="EC" id="2.4.2.28"/>
    </reaction>
    <physiologicalReaction direction="left-to-right" evidence="10">
        <dbReference type="Rhea" id="RHEA:11853"/>
    </physiologicalReaction>
</comment>
<evidence type="ECO:0000313" key="12">
    <source>
        <dbReference type="EMBL" id="MCQ1528113.1"/>
    </source>
</evidence>
<evidence type="ECO:0000256" key="2">
    <source>
        <dbReference type="ARBA" id="ARBA00003215"/>
    </source>
</evidence>
<dbReference type="SUPFAM" id="SSF64438">
    <property type="entry name" value="CNF1/YfiH-like putative cysteine hydrolases"/>
    <property type="match status" value="1"/>
</dbReference>
<dbReference type="PANTHER" id="PTHR30616">
    <property type="entry name" value="UNCHARACTERIZED PROTEIN YFIH"/>
    <property type="match status" value="1"/>
</dbReference>
<protein>
    <recommendedName>
        <fullName evidence="11">Purine nucleoside phosphorylase</fullName>
    </recommendedName>
</protein>
<keyword evidence="4" id="KW-0808">Transferase</keyword>
<dbReference type="Pfam" id="PF02578">
    <property type="entry name" value="Cu-oxidase_4"/>
    <property type="match status" value="1"/>
</dbReference>
<evidence type="ECO:0000256" key="9">
    <source>
        <dbReference type="ARBA" id="ARBA00048968"/>
    </source>
</evidence>
<dbReference type="InterPro" id="IPR038371">
    <property type="entry name" value="Cu_polyphenol_OxRdtase_sf"/>
</dbReference>
<evidence type="ECO:0000256" key="1">
    <source>
        <dbReference type="ARBA" id="ARBA00000553"/>
    </source>
</evidence>
<dbReference type="InterPro" id="IPR011324">
    <property type="entry name" value="Cytotoxic_necrot_fac-like_cat"/>
</dbReference>
<evidence type="ECO:0000256" key="11">
    <source>
        <dbReference type="RuleBase" id="RU361274"/>
    </source>
</evidence>
<evidence type="ECO:0000256" key="10">
    <source>
        <dbReference type="ARBA" id="ARBA00049893"/>
    </source>
</evidence>
<keyword evidence="13" id="KW-1185">Reference proteome</keyword>
<dbReference type="EMBL" id="JAJEKE010000001">
    <property type="protein sequence ID" value="MCQ1528113.1"/>
    <property type="molecule type" value="Genomic_DNA"/>
</dbReference>
<dbReference type="PANTHER" id="PTHR30616:SF2">
    <property type="entry name" value="PURINE NUCLEOSIDE PHOSPHORYLASE LACC1"/>
    <property type="match status" value="1"/>
</dbReference>
<organism evidence="12 13">
    <name type="scientific">Lutispora saccharofermentans</name>
    <dbReference type="NCBI Taxonomy" id="3024236"/>
    <lineage>
        <taxon>Bacteria</taxon>
        <taxon>Bacillati</taxon>
        <taxon>Bacillota</taxon>
        <taxon>Clostridia</taxon>
        <taxon>Lutisporales</taxon>
        <taxon>Lutisporaceae</taxon>
        <taxon>Lutispora</taxon>
    </lineage>
</organism>
<dbReference type="Proteomes" id="UP001651880">
    <property type="component" value="Unassembled WGS sequence"/>
</dbReference>
<comment type="caution">
    <text evidence="12">The sequence shown here is derived from an EMBL/GenBank/DDBJ whole genome shotgun (WGS) entry which is preliminary data.</text>
</comment>
<dbReference type="InterPro" id="IPR003730">
    <property type="entry name" value="Cu_polyphenol_OxRdtase"/>
</dbReference>
<name>A0ABT1NA41_9FIRM</name>
<keyword evidence="5" id="KW-0479">Metal-binding</keyword>
<gene>
    <name evidence="12" type="primary">pgeF</name>
    <name evidence="12" type="ORF">LJD61_00915</name>
</gene>
<proteinExistence type="inferred from homology"/>
<evidence type="ECO:0000256" key="3">
    <source>
        <dbReference type="ARBA" id="ARBA00007353"/>
    </source>
</evidence>
<dbReference type="RefSeq" id="WP_255225616.1">
    <property type="nucleotide sequence ID" value="NZ_JAJEKE010000001.1"/>
</dbReference>
<keyword evidence="6" id="KW-0378">Hydrolase</keyword>
<dbReference type="CDD" id="cd16833">
    <property type="entry name" value="YfiH"/>
    <property type="match status" value="1"/>
</dbReference>
<accession>A0ABT1NA41</accession>
<evidence type="ECO:0000313" key="13">
    <source>
        <dbReference type="Proteomes" id="UP001651880"/>
    </source>
</evidence>
<keyword evidence="7" id="KW-0862">Zinc</keyword>
<comment type="catalytic activity">
    <reaction evidence="1">
        <text>inosine + phosphate = alpha-D-ribose 1-phosphate + hypoxanthine</text>
        <dbReference type="Rhea" id="RHEA:27646"/>
        <dbReference type="ChEBI" id="CHEBI:17368"/>
        <dbReference type="ChEBI" id="CHEBI:17596"/>
        <dbReference type="ChEBI" id="CHEBI:43474"/>
        <dbReference type="ChEBI" id="CHEBI:57720"/>
        <dbReference type="EC" id="2.4.2.1"/>
    </reaction>
    <physiologicalReaction direction="left-to-right" evidence="1">
        <dbReference type="Rhea" id="RHEA:27647"/>
    </physiologicalReaction>
</comment>
<evidence type="ECO:0000256" key="8">
    <source>
        <dbReference type="ARBA" id="ARBA00047989"/>
    </source>
</evidence>
<evidence type="ECO:0000256" key="7">
    <source>
        <dbReference type="ARBA" id="ARBA00022833"/>
    </source>
</evidence>
<comment type="catalytic activity">
    <reaction evidence="8">
        <text>adenosine + H2O + H(+) = inosine + NH4(+)</text>
        <dbReference type="Rhea" id="RHEA:24408"/>
        <dbReference type="ChEBI" id="CHEBI:15377"/>
        <dbReference type="ChEBI" id="CHEBI:15378"/>
        <dbReference type="ChEBI" id="CHEBI:16335"/>
        <dbReference type="ChEBI" id="CHEBI:17596"/>
        <dbReference type="ChEBI" id="CHEBI:28938"/>
        <dbReference type="EC" id="3.5.4.4"/>
    </reaction>
    <physiologicalReaction direction="left-to-right" evidence="8">
        <dbReference type="Rhea" id="RHEA:24409"/>
    </physiologicalReaction>
</comment>
<dbReference type="NCBIfam" id="TIGR00726">
    <property type="entry name" value="peptidoglycan editing factor PgeF"/>
    <property type="match status" value="1"/>
</dbReference>
<reference evidence="12 13" key="1">
    <citation type="submission" date="2021-10" db="EMBL/GenBank/DDBJ databases">
        <title>Lutispora strain m25 sp. nov., a thermophilic, non-spore-forming bacterium isolated from a lab-scale methanogenic bioreactor digesting anaerobic sludge.</title>
        <authorList>
            <person name="El Houari A."/>
            <person name="Mcdonald J."/>
        </authorList>
    </citation>
    <scope>NUCLEOTIDE SEQUENCE [LARGE SCALE GENOMIC DNA]</scope>
    <source>
        <strain evidence="13">m25</strain>
    </source>
</reference>